<evidence type="ECO:0000256" key="5">
    <source>
        <dbReference type="ARBA" id="ARBA00022605"/>
    </source>
</evidence>
<evidence type="ECO:0000259" key="12">
    <source>
        <dbReference type="Pfam" id="PF00793"/>
    </source>
</evidence>
<comment type="pathway">
    <text evidence="2">Metabolic intermediate biosynthesis; chorismate biosynthesis; chorismate from D-erythrose 4-phosphate and phosphoenolpyruvate: step 1/7.</text>
</comment>
<dbReference type="GO" id="GO:0003849">
    <property type="term" value="F:3-deoxy-7-phosphoheptulonate synthase activity"/>
    <property type="evidence" value="ECO:0007669"/>
    <property type="project" value="UniProtKB-EC"/>
</dbReference>
<keyword evidence="14" id="KW-1185">Reference proteome</keyword>
<dbReference type="EMBL" id="JAGXOE010000021">
    <property type="protein sequence ID" value="MBS4101754.1"/>
    <property type="molecule type" value="Genomic_DNA"/>
</dbReference>
<evidence type="ECO:0000313" key="13">
    <source>
        <dbReference type="EMBL" id="MBS4101754.1"/>
    </source>
</evidence>
<reference evidence="13 14" key="1">
    <citation type="submission" date="2021-04" db="EMBL/GenBank/DDBJ databases">
        <title>Whole genome sequence analysis of a thiophenic sulfur metabolizing bacteria.</title>
        <authorList>
            <person name="Akhtar N."/>
            <person name="Akram J."/>
            <person name="Aslam A."/>
        </authorList>
    </citation>
    <scope>NUCLEOTIDE SEQUENCE [LARGE SCALE GENOMIC DNA]</scope>
    <source>
        <strain evidence="13 14">3OW</strain>
    </source>
</reference>
<evidence type="ECO:0000256" key="6">
    <source>
        <dbReference type="ARBA" id="ARBA00022679"/>
    </source>
</evidence>
<feature type="domain" description="DAHP synthetase I/KDSA" evidence="12">
    <location>
        <begin position="48"/>
        <end position="336"/>
    </location>
</feature>
<organism evidence="13 14">
    <name type="scientific">Tsukamurella paurometabola</name>
    <name type="common">Corynebacterium paurometabolum</name>
    <dbReference type="NCBI Taxonomy" id="2061"/>
    <lineage>
        <taxon>Bacteria</taxon>
        <taxon>Bacillati</taxon>
        <taxon>Actinomycetota</taxon>
        <taxon>Actinomycetes</taxon>
        <taxon>Mycobacteriales</taxon>
        <taxon>Tsukamurellaceae</taxon>
        <taxon>Tsukamurella</taxon>
    </lineage>
</organism>
<proteinExistence type="inferred from homology"/>
<evidence type="ECO:0000256" key="1">
    <source>
        <dbReference type="ARBA" id="ARBA00003726"/>
    </source>
</evidence>
<dbReference type="Pfam" id="PF00793">
    <property type="entry name" value="DAHP_synth_1"/>
    <property type="match status" value="1"/>
</dbReference>
<keyword evidence="7" id="KW-0057">Aromatic amino acid biosynthesis</keyword>
<dbReference type="InterPro" id="IPR006218">
    <property type="entry name" value="DAHP1/KDSA"/>
</dbReference>
<dbReference type="SUPFAM" id="SSF51569">
    <property type="entry name" value="Aldolase"/>
    <property type="match status" value="1"/>
</dbReference>
<comment type="caution">
    <text evidence="13">The sequence shown here is derived from an EMBL/GenBank/DDBJ whole genome shotgun (WGS) entry which is preliminary data.</text>
</comment>
<comment type="function">
    <text evidence="1">Stereospecific condensation of phosphoenolpyruvate (PEP) and D-erythrose-4-phosphate (E4P) giving rise to 3-deoxy-D-arabino-heptulosonate-7-phosphate (DAHP).</text>
</comment>
<evidence type="ECO:0000256" key="4">
    <source>
        <dbReference type="ARBA" id="ARBA00012694"/>
    </source>
</evidence>
<dbReference type="EC" id="2.5.1.54" evidence="4"/>
<evidence type="ECO:0000256" key="2">
    <source>
        <dbReference type="ARBA" id="ARBA00004688"/>
    </source>
</evidence>
<comment type="similarity">
    <text evidence="3">Belongs to the class-I DAHP synthase family.</text>
</comment>
<evidence type="ECO:0000256" key="8">
    <source>
        <dbReference type="ARBA" id="ARBA00031111"/>
    </source>
</evidence>
<evidence type="ECO:0000256" key="9">
    <source>
        <dbReference type="ARBA" id="ARBA00031349"/>
    </source>
</evidence>
<name>A0ABS5NBT7_TSUPA</name>
<accession>A0ABS5NBT7</accession>
<protein>
    <recommendedName>
        <fullName evidence="4">3-deoxy-7-phosphoheptulonate synthase</fullName>
        <ecNumber evidence="4">2.5.1.54</ecNumber>
    </recommendedName>
    <alternativeName>
        <fullName evidence="10">3-deoxy-D-arabino-heptulosonate 7-phosphate synthase</fullName>
    </alternativeName>
    <alternativeName>
        <fullName evidence="9">DAHP synthase</fullName>
    </alternativeName>
    <alternativeName>
        <fullName evidence="8">Phospho-2-keto-3-deoxyheptonate aldolase</fullName>
    </alternativeName>
</protein>
<evidence type="ECO:0000256" key="11">
    <source>
        <dbReference type="ARBA" id="ARBA00047508"/>
    </source>
</evidence>
<dbReference type="PIRSF" id="PIRSF001361">
    <property type="entry name" value="DAHP_synthase"/>
    <property type="match status" value="1"/>
</dbReference>
<evidence type="ECO:0000256" key="3">
    <source>
        <dbReference type="ARBA" id="ARBA00007985"/>
    </source>
</evidence>
<dbReference type="PANTHER" id="PTHR21225:SF12">
    <property type="entry name" value="PHOSPHO-2-DEHYDRO-3-DEOXYHEPTONATE ALDOLASE, TYROSINE-INHIBITED"/>
    <property type="match status" value="1"/>
</dbReference>
<evidence type="ECO:0000256" key="7">
    <source>
        <dbReference type="ARBA" id="ARBA00023141"/>
    </source>
</evidence>
<dbReference type="NCBIfam" id="TIGR00034">
    <property type="entry name" value="aroFGH"/>
    <property type="match status" value="1"/>
</dbReference>
<sequence length="340" mass="35610">MTIELDTPASTSNRRVSAFHAIPSPAELRDELPLAPRLAAQVEADRAAVADVIAGRDQRLLVVVGPCSVHDPEAALDYARRLGPIADELADELLVVMRVYFEKPRTTVGWKGLINDPGMDESYDVPRGLRTARQLLLDILEIGLPVGCEFLEPTSPQYIADTVAWGAIGARTTESQVHRQLASGLSMPIGFKNATDGNVSVAIDGVQAAAARHVFFGTDDEGAAAVVETVGNDNCHVILRGGRGGPNFDAAAVGAAVGALEKAGLAPSVMVDCSHANSGKDHVRQAEVAREIAGRLAAGEKGISGVMLESFLVAGAQQPGPGPLVYGQSVTDKCMDFGTT</sequence>
<dbReference type="NCBIfam" id="NF009395">
    <property type="entry name" value="PRK12755.1"/>
    <property type="match status" value="1"/>
</dbReference>
<comment type="catalytic activity">
    <reaction evidence="11">
        <text>D-erythrose 4-phosphate + phosphoenolpyruvate + H2O = 7-phospho-2-dehydro-3-deoxy-D-arabino-heptonate + phosphate</text>
        <dbReference type="Rhea" id="RHEA:14717"/>
        <dbReference type="ChEBI" id="CHEBI:15377"/>
        <dbReference type="ChEBI" id="CHEBI:16897"/>
        <dbReference type="ChEBI" id="CHEBI:43474"/>
        <dbReference type="ChEBI" id="CHEBI:58394"/>
        <dbReference type="ChEBI" id="CHEBI:58702"/>
        <dbReference type="EC" id="2.5.1.54"/>
    </reaction>
</comment>
<dbReference type="InterPro" id="IPR013785">
    <property type="entry name" value="Aldolase_TIM"/>
</dbReference>
<dbReference type="PANTHER" id="PTHR21225">
    <property type="entry name" value="PHOSPHO-2-DEHYDRO-3-DEOXYHEPTONATE ALDOLASE DAHP SYNTHETASE"/>
    <property type="match status" value="1"/>
</dbReference>
<dbReference type="RefSeq" id="WP_212553705.1">
    <property type="nucleotide sequence ID" value="NZ_JAGXOE010000021.1"/>
</dbReference>
<evidence type="ECO:0000313" key="14">
    <source>
        <dbReference type="Proteomes" id="UP000676853"/>
    </source>
</evidence>
<gene>
    <name evidence="13" type="ORF">KFZ73_10930</name>
</gene>
<keyword evidence="5" id="KW-0028">Amino-acid biosynthesis</keyword>
<keyword evidence="6 13" id="KW-0808">Transferase</keyword>
<dbReference type="Gene3D" id="3.20.20.70">
    <property type="entry name" value="Aldolase class I"/>
    <property type="match status" value="1"/>
</dbReference>
<evidence type="ECO:0000256" key="10">
    <source>
        <dbReference type="ARBA" id="ARBA00032193"/>
    </source>
</evidence>
<feature type="non-terminal residue" evidence="13">
    <location>
        <position position="340"/>
    </location>
</feature>
<dbReference type="InterPro" id="IPR006219">
    <property type="entry name" value="DAHP_synth_1"/>
</dbReference>
<dbReference type="Proteomes" id="UP000676853">
    <property type="component" value="Unassembled WGS sequence"/>
</dbReference>